<evidence type="ECO:0000256" key="1">
    <source>
        <dbReference type="SAM" id="Phobius"/>
    </source>
</evidence>
<dbReference type="Proteomes" id="UP000304148">
    <property type="component" value="Chromosome"/>
</dbReference>
<evidence type="ECO:0000259" key="2">
    <source>
        <dbReference type="PROSITE" id="PS50887"/>
    </source>
</evidence>
<feature type="transmembrane region" description="Helical" evidence="1">
    <location>
        <begin position="166"/>
        <end position="190"/>
    </location>
</feature>
<feature type="transmembrane region" description="Helical" evidence="1">
    <location>
        <begin position="14"/>
        <end position="38"/>
    </location>
</feature>
<evidence type="ECO:0000313" key="3">
    <source>
        <dbReference type="EMBL" id="SYX85165.1"/>
    </source>
</evidence>
<dbReference type="NCBIfam" id="TIGR00254">
    <property type="entry name" value="GGDEF"/>
    <property type="match status" value="1"/>
</dbReference>
<feature type="transmembrane region" description="Helical" evidence="1">
    <location>
        <begin position="202"/>
        <end position="220"/>
    </location>
</feature>
<dbReference type="RefSeq" id="WP_138186881.1">
    <property type="nucleotide sequence ID" value="NZ_LS992241.1"/>
</dbReference>
<dbReference type="SMART" id="SM00267">
    <property type="entry name" value="GGDEF"/>
    <property type="match status" value="1"/>
</dbReference>
<keyword evidence="1" id="KW-1133">Transmembrane helix</keyword>
<keyword evidence="1" id="KW-0812">Transmembrane</keyword>
<gene>
    <name evidence="3" type="ORF">PBLR_13587</name>
</gene>
<feature type="transmembrane region" description="Helical" evidence="1">
    <location>
        <begin position="141"/>
        <end position="159"/>
    </location>
</feature>
<name>A0A383RDI4_PAEAL</name>
<dbReference type="InterPro" id="IPR050469">
    <property type="entry name" value="Diguanylate_Cyclase"/>
</dbReference>
<dbReference type="Pfam" id="PF00990">
    <property type="entry name" value="GGDEF"/>
    <property type="match status" value="1"/>
</dbReference>
<feature type="transmembrane region" description="Helical" evidence="1">
    <location>
        <begin position="110"/>
        <end position="129"/>
    </location>
</feature>
<dbReference type="PANTHER" id="PTHR45138">
    <property type="entry name" value="REGULATORY COMPONENTS OF SENSORY TRANSDUCTION SYSTEM"/>
    <property type="match status" value="1"/>
</dbReference>
<dbReference type="EMBL" id="LS992241">
    <property type="protein sequence ID" value="SYX85165.1"/>
    <property type="molecule type" value="Genomic_DNA"/>
</dbReference>
<dbReference type="PANTHER" id="PTHR45138:SF9">
    <property type="entry name" value="DIGUANYLATE CYCLASE DGCM-RELATED"/>
    <property type="match status" value="1"/>
</dbReference>
<dbReference type="CDD" id="cd01949">
    <property type="entry name" value="GGDEF"/>
    <property type="match status" value="1"/>
</dbReference>
<accession>A0A383RDI4</accession>
<protein>
    <submittedName>
        <fullName evidence="3">Diguanylate cyclase</fullName>
    </submittedName>
</protein>
<organism evidence="3 4">
    <name type="scientific">Paenibacillus alvei</name>
    <name type="common">Bacillus alvei</name>
    <dbReference type="NCBI Taxonomy" id="44250"/>
    <lineage>
        <taxon>Bacteria</taxon>
        <taxon>Bacillati</taxon>
        <taxon>Bacillota</taxon>
        <taxon>Bacilli</taxon>
        <taxon>Bacillales</taxon>
        <taxon>Paenibacillaceae</taxon>
        <taxon>Paenibacillus</taxon>
    </lineage>
</organism>
<dbReference type="GO" id="GO:0052621">
    <property type="term" value="F:diguanylate cyclase activity"/>
    <property type="evidence" value="ECO:0007669"/>
    <property type="project" value="TreeGrafter"/>
</dbReference>
<sequence>MTHSANSLSEVNNVIGSVSSCILYITFIMILMAIRLYIRQRSPAYILLVISLFLMAVERLTDVVRLPLLEWNPSIYNWFVGGATLQAFSFVLVNMAIYRLYKRPTRGYRVRFSAMLLVIPIATMLSIPFDTNITPTIANAWPLLLYLMFATLFCYVWVAPRIGQRITYICSLAAYFATILLTSTNTLLFAYNNNQLFLLERLLPLAYYTLLFFILFERVVELLHMTYRTSITDGLTGLFNRRHIMKVMQQYIRNEYKISFIFCDIDNFKKVNDTYGHDQADEILKQVSLIIREEVEEYGVPGRFGGEELVALITHRNAHTEKIAEQIRHRVEQETTVTLSIGHSTLRKYMNSDDIVREADQAMYYSKAHGKNLVTNYLHIQKASGNMS</sequence>
<dbReference type="InterPro" id="IPR000160">
    <property type="entry name" value="GGDEF_dom"/>
</dbReference>
<dbReference type="InterPro" id="IPR029787">
    <property type="entry name" value="Nucleotide_cyclase"/>
</dbReference>
<dbReference type="PROSITE" id="PS50887">
    <property type="entry name" value="GGDEF"/>
    <property type="match status" value="1"/>
</dbReference>
<reference evidence="4" key="1">
    <citation type="submission" date="2018-08" db="EMBL/GenBank/DDBJ databases">
        <authorList>
            <person name="Chevrot R."/>
        </authorList>
    </citation>
    <scope>NUCLEOTIDE SEQUENCE [LARGE SCALE GENOMIC DNA]</scope>
</reference>
<feature type="domain" description="GGDEF" evidence="2">
    <location>
        <begin position="256"/>
        <end position="379"/>
    </location>
</feature>
<evidence type="ECO:0000313" key="4">
    <source>
        <dbReference type="Proteomes" id="UP000304148"/>
    </source>
</evidence>
<dbReference type="InterPro" id="IPR043128">
    <property type="entry name" value="Rev_trsase/Diguanyl_cyclase"/>
</dbReference>
<dbReference type="AlphaFoldDB" id="A0A383RDI4"/>
<feature type="transmembrane region" description="Helical" evidence="1">
    <location>
        <begin position="45"/>
        <end position="64"/>
    </location>
</feature>
<dbReference type="Gene3D" id="3.30.70.270">
    <property type="match status" value="1"/>
</dbReference>
<keyword evidence="1" id="KW-0472">Membrane</keyword>
<proteinExistence type="predicted"/>
<dbReference type="SUPFAM" id="SSF55073">
    <property type="entry name" value="Nucleotide cyclase"/>
    <property type="match status" value="1"/>
</dbReference>
<feature type="transmembrane region" description="Helical" evidence="1">
    <location>
        <begin position="76"/>
        <end position="98"/>
    </location>
</feature>